<keyword evidence="1" id="KW-0812">Transmembrane</keyword>
<evidence type="ECO:0000313" key="2">
    <source>
        <dbReference type="EMBL" id="PST41756.1"/>
    </source>
</evidence>
<dbReference type="AlphaFoldDB" id="A0A2T3G2I8"/>
<reference evidence="3" key="1">
    <citation type="submission" date="2018-03" db="EMBL/GenBank/DDBJ databases">
        <title>Lachnoclostridium SNUG30370 gen.nov., sp.nov., isolated from human faeces.</title>
        <authorList>
            <person name="Seo B."/>
            <person name="Jeon K."/>
            <person name="Ko G."/>
        </authorList>
    </citation>
    <scope>NUCLEOTIDE SEQUENCE [LARGE SCALE GENOMIC DNA]</scope>
    <source>
        <strain evidence="3">SNUG30370</strain>
    </source>
</reference>
<dbReference type="Proteomes" id="UP000241201">
    <property type="component" value="Unassembled WGS sequence"/>
</dbReference>
<dbReference type="NCBIfam" id="TIGR02532">
    <property type="entry name" value="IV_pilin_GFxxxE"/>
    <property type="match status" value="1"/>
</dbReference>
<organism evidence="2 3">
    <name type="scientific">Faecalibacillus faecis</name>
    <dbReference type="NCBI Taxonomy" id="1982628"/>
    <lineage>
        <taxon>Bacteria</taxon>
        <taxon>Bacillati</taxon>
        <taxon>Bacillota</taxon>
        <taxon>Erysipelotrichia</taxon>
        <taxon>Erysipelotrichales</taxon>
        <taxon>Coprobacillaceae</taxon>
        <taxon>Faecalibacillus</taxon>
    </lineage>
</organism>
<dbReference type="InterPro" id="IPR012902">
    <property type="entry name" value="N_methyl_site"/>
</dbReference>
<dbReference type="EMBL" id="PYLP01000002">
    <property type="protein sequence ID" value="PST41756.1"/>
    <property type="molecule type" value="Genomic_DNA"/>
</dbReference>
<name>A0A2T3G2I8_9FIRM</name>
<sequence length="136" mass="15529">MSKRGFTLIEVLLSLLITSLIVINCSFLYKTLYFSNYGNKIDARLENGVATLSKELITAHSIEYGNSLTFKNEKDEQCQVILQNDRLVLTPGHNILCNAIDEVRFEGGDSLIRMEIKRNDIWSCYIIGSDYEIKNE</sequence>
<dbReference type="RefSeq" id="WP_106987276.1">
    <property type="nucleotide sequence ID" value="NZ_PYLP01000002.1"/>
</dbReference>
<keyword evidence="1" id="KW-1133">Transmembrane helix</keyword>
<proteinExistence type="predicted"/>
<evidence type="ECO:0000256" key="1">
    <source>
        <dbReference type="SAM" id="Phobius"/>
    </source>
</evidence>
<comment type="caution">
    <text evidence="2">The sequence shown here is derived from an EMBL/GenBank/DDBJ whole genome shotgun (WGS) entry which is preliminary data.</text>
</comment>
<feature type="transmembrane region" description="Helical" evidence="1">
    <location>
        <begin position="6"/>
        <end position="29"/>
    </location>
</feature>
<protein>
    <recommendedName>
        <fullName evidence="4">Prepilin-type cleavage/methylation domain-containing protein</fullName>
    </recommendedName>
</protein>
<dbReference type="Pfam" id="PF07963">
    <property type="entry name" value="N_methyl"/>
    <property type="match status" value="1"/>
</dbReference>
<evidence type="ECO:0008006" key="4">
    <source>
        <dbReference type="Google" id="ProtNLM"/>
    </source>
</evidence>
<keyword evidence="1" id="KW-0472">Membrane</keyword>
<accession>A0A2T3G2I8</accession>
<keyword evidence="3" id="KW-1185">Reference proteome</keyword>
<gene>
    <name evidence="2" type="ORF">C7U55_02985</name>
</gene>
<evidence type="ECO:0000313" key="3">
    <source>
        <dbReference type="Proteomes" id="UP000241201"/>
    </source>
</evidence>
<dbReference type="GeneID" id="77470070"/>